<gene>
    <name evidence="3" type="ORF">BCR35DRAFT_326126</name>
</gene>
<dbReference type="InParanoid" id="A0A1Y2ENT0"/>
<feature type="domain" description="TTI1 N-terminal TPR" evidence="2">
    <location>
        <begin position="234"/>
        <end position="491"/>
    </location>
</feature>
<name>A0A1Y2ENT0_9BASI</name>
<dbReference type="InterPro" id="IPR052587">
    <property type="entry name" value="TELO2-interacting_protein_1"/>
</dbReference>
<dbReference type="Pfam" id="PF24173">
    <property type="entry name" value="TPR_TTI1_N"/>
    <property type="match status" value="2"/>
</dbReference>
<proteinExistence type="predicted"/>
<evidence type="ECO:0000313" key="4">
    <source>
        <dbReference type="Proteomes" id="UP000193467"/>
    </source>
</evidence>
<protein>
    <recommendedName>
        <fullName evidence="2">TTI1 N-terminal TPR domain-containing protein</fullName>
    </recommendedName>
</protein>
<evidence type="ECO:0000313" key="3">
    <source>
        <dbReference type="EMBL" id="ORY73208.1"/>
    </source>
</evidence>
<dbReference type="InterPro" id="IPR057566">
    <property type="entry name" value="TPR_TTI1_N"/>
</dbReference>
<dbReference type="Proteomes" id="UP000193467">
    <property type="component" value="Unassembled WGS sequence"/>
</dbReference>
<feature type="region of interest" description="Disordered" evidence="1">
    <location>
        <begin position="391"/>
        <end position="418"/>
    </location>
</feature>
<dbReference type="EMBL" id="MCGR01000047">
    <property type="protein sequence ID" value="ORY73208.1"/>
    <property type="molecule type" value="Genomic_DNA"/>
</dbReference>
<dbReference type="AlphaFoldDB" id="A0A1Y2ENT0"/>
<evidence type="ECO:0000256" key="1">
    <source>
        <dbReference type="SAM" id="MobiDB-lite"/>
    </source>
</evidence>
<keyword evidence="4" id="KW-1185">Reference proteome</keyword>
<reference evidence="3 4" key="1">
    <citation type="submission" date="2016-07" db="EMBL/GenBank/DDBJ databases">
        <title>Pervasive Adenine N6-methylation of Active Genes in Fungi.</title>
        <authorList>
            <consortium name="DOE Joint Genome Institute"/>
            <person name="Mondo S.J."/>
            <person name="Dannebaum R.O."/>
            <person name="Kuo R.C."/>
            <person name="Labutti K."/>
            <person name="Haridas S."/>
            <person name="Kuo A."/>
            <person name="Salamov A."/>
            <person name="Ahrendt S.R."/>
            <person name="Lipzen A."/>
            <person name="Sullivan W."/>
            <person name="Andreopoulos W.B."/>
            <person name="Clum A."/>
            <person name="Lindquist E."/>
            <person name="Daum C."/>
            <person name="Ramamoorthy G.K."/>
            <person name="Gryganskyi A."/>
            <person name="Culley D."/>
            <person name="Magnuson J.K."/>
            <person name="James T.Y."/>
            <person name="O'Malley M.A."/>
            <person name="Stajich J.E."/>
            <person name="Spatafora J.W."/>
            <person name="Visel A."/>
            <person name="Grigoriev I.V."/>
        </authorList>
    </citation>
    <scope>NUCLEOTIDE SEQUENCE [LARGE SCALE GENOMIC DNA]</scope>
    <source>
        <strain evidence="3 4">62-1032</strain>
    </source>
</reference>
<accession>A0A1Y2ENT0</accession>
<feature type="compositionally biased region" description="Low complexity" evidence="1">
    <location>
        <begin position="281"/>
        <end position="296"/>
    </location>
</feature>
<feature type="domain" description="TTI1 N-terminal TPR" evidence="2">
    <location>
        <begin position="25"/>
        <end position="178"/>
    </location>
</feature>
<evidence type="ECO:0000259" key="2">
    <source>
        <dbReference type="Pfam" id="PF24173"/>
    </source>
</evidence>
<dbReference type="PANTHER" id="PTHR18460:SF3">
    <property type="entry name" value="TELO2-INTERACTING PROTEIN 1 HOMOLOG"/>
    <property type="match status" value="1"/>
</dbReference>
<dbReference type="GO" id="GO:0005737">
    <property type="term" value="C:cytoplasm"/>
    <property type="evidence" value="ECO:0007669"/>
    <property type="project" value="TreeGrafter"/>
</dbReference>
<feature type="region of interest" description="Disordered" evidence="1">
    <location>
        <begin position="142"/>
        <end position="162"/>
    </location>
</feature>
<sequence length="705" mass="73988">MAVPLFNAPGSRSPLSLDERKQQAFVQLKSICVPLLSTSRLPPSPSTTATLLSSLATLHDALSSIPDRVFSPPLANYAFFPLSSLLQPSADGRPRGDAVLEGTMRALGMLTKKWRICSDGKGMEDKIRTELWIMVALQLGGPLDPAGPGKGKGKAKEVEKTDESKLAMVEALLELMGHPKPLEEEQLDAEDSDDDDPLGEKIDWTADEPSPYPPSSTASATADQERPPPSAPPIPILFHTLTTLLSLAATPTSLVRLQLAALEALEILVCLYLSVPPPSPTASSADSTSSAPSSKPQGPSPLLATALPGTASTLSRIALSLPSSSAAPSSEPPRPQPSKVVVAALAALSELLFAAVGDEVTIGLRNQATEDRSKGVGTLEELVENFSTSTALAEEDDDKAGALLTTNPPPPEPTPLKGPTLPTPSWLAYTLSSVSSLLASLSPLSSHDSPLVRTALVDLLRQVLERAAETLSGNEGKSVLVEGLLVLSGDEWEQVGEPAREALRSALSSSVPFTSPSTIPGDGFQSVQDLVSSIVRSRLLSLPSSIRRQDDSSIIRSSKIIRVALDLLSSSTASSPLASAGLSFDKWSYTLLSSCDFERIAGAGADGSKGGEGKGMASAWITGGGSSLDGSKEAEEGWPTLRLRNVGDGKARRELERLWEAVGRSAGRGGKESEVVDFFVGVGVGRRWDGMGASAWWVVEGVLRG</sequence>
<feature type="compositionally biased region" description="Pro residues" evidence="1">
    <location>
        <begin position="407"/>
        <end position="416"/>
    </location>
</feature>
<comment type="caution">
    <text evidence="3">The sequence shown here is derived from an EMBL/GenBank/DDBJ whole genome shotgun (WGS) entry which is preliminary data.</text>
</comment>
<dbReference type="STRING" id="106004.A0A1Y2ENT0"/>
<feature type="compositionally biased region" description="Acidic residues" evidence="1">
    <location>
        <begin position="185"/>
        <end position="197"/>
    </location>
</feature>
<feature type="region of interest" description="Disordered" evidence="1">
    <location>
        <begin position="185"/>
        <end position="234"/>
    </location>
</feature>
<feature type="region of interest" description="Disordered" evidence="1">
    <location>
        <begin position="279"/>
        <end position="304"/>
    </location>
</feature>
<organism evidence="3 4">
    <name type="scientific">Leucosporidium creatinivorum</name>
    <dbReference type="NCBI Taxonomy" id="106004"/>
    <lineage>
        <taxon>Eukaryota</taxon>
        <taxon>Fungi</taxon>
        <taxon>Dikarya</taxon>
        <taxon>Basidiomycota</taxon>
        <taxon>Pucciniomycotina</taxon>
        <taxon>Microbotryomycetes</taxon>
        <taxon>Leucosporidiales</taxon>
        <taxon>Leucosporidium</taxon>
    </lineage>
</organism>
<dbReference type="PANTHER" id="PTHR18460">
    <property type="entry name" value="TEL2 INTERACTING PROTEIN 1 TTI1 FAMILY MEMBER"/>
    <property type="match status" value="1"/>
</dbReference>